<sequence length="59" mass="6939">MYVCMHDAAALTPVRAREIEKYHWGTEPGRTKIRNRPRAEVQSIQTYIHTYGVLRILKI</sequence>
<proteinExistence type="predicted"/>
<name>A0A0J6YCG1_COCIT</name>
<dbReference type="EMBL" id="DS028095">
    <property type="protein sequence ID" value="KMP04513.1"/>
    <property type="molecule type" value="Genomic_DNA"/>
</dbReference>
<gene>
    <name evidence="1" type="ORF">CIRG_04194</name>
</gene>
<protein>
    <submittedName>
        <fullName evidence="1">Uncharacterized protein</fullName>
    </submittedName>
</protein>
<evidence type="ECO:0000313" key="1">
    <source>
        <dbReference type="EMBL" id="KMP04513.1"/>
    </source>
</evidence>
<evidence type="ECO:0000313" key="2">
    <source>
        <dbReference type="Proteomes" id="UP000054565"/>
    </source>
</evidence>
<organism evidence="1 2">
    <name type="scientific">Coccidioides immitis RMSCC 2394</name>
    <dbReference type="NCBI Taxonomy" id="404692"/>
    <lineage>
        <taxon>Eukaryota</taxon>
        <taxon>Fungi</taxon>
        <taxon>Dikarya</taxon>
        <taxon>Ascomycota</taxon>
        <taxon>Pezizomycotina</taxon>
        <taxon>Eurotiomycetes</taxon>
        <taxon>Eurotiomycetidae</taxon>
        <taxon>Onygenales</taxon>
        <taxon>Onygenaceae</taxon>
        <taxon>Coccidioides</taxon>
    </lineage>
</organism>
<reference evidence="2" key="1">
    <citation type="journal article" date="2010" name="Genome Res.">
        <title>Population genomic sequencing of Coccidioides fungi reveals recent hybridization and transposon control.</title>
        <authorList>
            <person name="Neafsey D.E."/>
            <person name="Barker B.M."/>
            <person name="Sharpton T.J."/>
            <person name="Stajich J.E."/>
            <person name="Park D.J."/>
            <person name="Whiston E."/>
            <person name="Hung C.-Y."/>
            <person name="McMahan C."/>
            <person name="White J."/>
            <person name="Sykes S."/>
            <person name="Heiman D."/>
            <person name="Young S."/>
            <person name="Zeng Q."/>
            <person name="Abouelleil A."/>
            <person name="Aftuck L."/>
            <person name="Bessette D."/>
            <person name="Brown A."/>
            <person name="FitzGerald M."/>
            <person name="Lui A."/>
            <person name="Macdonald J.P."/>
            <person name="Priest M."/>
            <person name="Orbach M.J."/>
            <person name="Galgiani J.N."/>
            <person name="Kirkland T.N."/>
            <person name="Cole G.T."/>
            <person name="Birren B.W."/>
            <person name="Henn M.R."/>
            <person name="Taylor J.W."/>
            <person name="Rounsley S.D."/>
        </authorList>
    </citation>
    <scope>NUCLEOTIDE SEQUENCE [LARGE SCALE GENOMIC DNA]</scope>
    <source>
        <strain evidence="2">RMSCC 2394</strain>
    </source>
</reference>
<dbReference type="AlphaFoldDB" id="A0A0J6YCG1"/>
<dbReference type="Proteomes" id="UP000054565">
    <property type="component" value="Unassembled WGS sequence"/>
</dbReference>
<accession>A0A0J6YCG1</accession>